<keyword evidence="4" id="KW-0804">Transcription</keyword>
<dbReference type="Gene3D" id="3.40.190.290">
    <property type="match status" value="1"/>
</dbReference>
<dbReference type="GO" id="GO:0003700">
    <property type="term" value="F:DNA-binding transcription factor activity"/>
    <property type="evidence" value="ECO:0007669"/>
    <property type="project" value="InterPro"/>
</dbReference>
<evidence type="ECO:0000313" key="6">
    <source>
        <dbReference type="EMBL" id="QEI06145.1"/>
    </source>
</evidence>
<dbReference type="InterPro" id="IPR005119">
    <property type="entry name" value="LysR_subst-bd"/>
</dbReference>
<reference evidence="6 7" key="1">
    <citation type="submission" date="2019-08" db="EMBL/GenBank/DDBJ databases">
        <title>Amphibian skin-associated Pigmentiphaga: genome sequence and occurrence across geography and hosts.</title>
        <authorList>
            <person name="Bletz M.C."/>
            <person name="Bunk B."/>
            <person name="Sproeer C."/>
            <person name="Biwer P."/>
            <person name="Reiter S."/>
            <person name="Rabemananjara F.C.E."/>
            <person name="Schulz S."/>
            <person name="Overmann J."/>
            <person name="Vences M."/>
        </authorList>
    </citation>
    <scope>NUCLEOTIDE SEQUENCE [LARGE SCALE GENOMIC DNA]</scope>
    <source>
        <strain evidence="6 7">Mada1488</strain>
    </source>
</reference>
<dbReference type="SUPFAM" id="SSF46785">
    <property type="entry name" value="Winged helix' DNA-binding domain"/>
    <property type="match status" value="1"/>
</dbReference>
<dbReference type="AlphaFoldDB" id="A0A5C0AVC7"/>
<dbReference type="GO" id="GO:0003677">
    <property type="term" value="F:DNA binding"/>
    <property type="evidence" value="ECO:0007669"/>
    <property type="project" value="UniProtKB-KW"/>
</dbReference>
<dbReference type="CDD" id="cd08422">
    <property type="entry name" value="PBP2_CrgA_like"/>
    <property type="match status" value="1"/>
</dbReference>
<dbReference type="Pfam" id="PF03466">
    <property type="entry name" value="LysR_substrate"/>
    <property type="match status" value="1"/>
</dbReference>
<dbReference type="EMBL" id="CP043046">
    <property type="protein sequence ID" value="QEI06145.1"/>
    <property type="molecule type" value="Genomic_DNA"/>
</dbReference>
<evidence type="ECO:0000259" key="5">
    <source>
        <dbReference type="PROSITE" id="PS50931"/>
    </source>
</evidence>
<dbReference type="InterPro" id="IPR000847">
    <property type="entry name" value="LysR_HTH_N"/>
</dbReference>
<comment type="similarity">
    <text evidence="1">Belongs to the LysR transcriptional regulatory family.</text>
</comment>
<dbReference type="PANTHER" id="PTHR30537">
    <property type="entry name" value="HTH-TYPE TRANSCRIPTIONAL REGULATOR"/>
    <property type="match status" value="1"/>
</dbReference>
<gene>
    <name evidence="6" type="ORF">FXN63_10080</name>
</gene>
<evidence type="ECO:0000313" key="7">
    <source>
        <dbReference type="Proteomes" id="UP000325161"/>
    </source>
</evidence>
<dbReference type="PROSITE" id="PS50931">
    <property type="entry name" value="HTH_LYSR"/>
    <property type="match status" value="1"/>
</dbReference>
<protein>
    <submittedName>
        <fullName evidence="6">LysR family transcriptional regulator</fullName>
    </submittedName>
</protein>
<evidence type="ECO:0000256" key="1">
    <source>
        <dbReference type="ARBA" id="ARBA00009437"/>
    </source>
</evidence>
<dbReference type="OrthoDB" id="9786526at2"/>
<evidence type="ECO:0000256" key="3">
    <source>
        <dbReference type="ARBA" id="ARBA00023125"/>
    </source>
</evidence>
<dbReference type="InterPro" id="IPR058163">
    <property type="entry name" value="LysR-type_TF_proteobact-type"/>
</dbReference>
<proteinExistence type="inferred from homology"/>
<evidence type="ECO:0000256" key="4">
    <source>
        <dbReference type="ARBA" id="ARBA00023163"/>
    </source>
</evidence>
<dbReference type="Gene3D" id="1.10.10.10">
    <property type="entry name" value="Winged helix-like DNA-binding domain superfamily/Winged helix DNA-binding domain"/>
    <property type="match status" value="1"/>
</dbReference>
<sequence length="297" mass="32917">MDRIDALRLLLDIADAGSFSRVARQRAMATSTVALAVSQLEDEFGARLMTRSTRKLVFTHEGETLLADARRIVAEWDAALNGFREDGPLAGPIRITATNDFGRTHLRPLLDAFQTRHPGIHITLLLGDNALDLIEHHIDLAIRSGPLPDSTLRARLLVKGHRLVCASPAYWDRAGRPKHPQDLMRHNCIILARPGAPLAPWPFREANKSFSVKVRGDRETSEGDLLRQWALEGHGVILKNQWDIRQDLDAGRLETVLDEFSAGQVDLFAVYTNGPTSRRLAALVDFLVSALDAPQPA</sequence>
<feature type="domain" description="HTH lysR-type" evidence="5">
    <location>
        <begin position="1"/>
        <end position="59"/>
    </location>
</feature>
<name>A0A5C0AVC7_9BURK</name>
<dbReference type="SUPFAM" id="SSF53850">
    <property type="entry name" value="Periplasmic binding protein-like II"/>
    <property type="match status" value="1"/>
</dbReference>
<dbReference type="Pfam" id="PF00126">
    <property type="entry name" value="HTH_1"/>
    <property type="match status" value="1"/>
</dbReference>
<dbReference type="RefSeq" id="WP_148814528.1">
    <property type="nucleotide sequence ID" value="NZ_CP043046.1"/>
</dbReference>
<organism evidence="6 7">
    <name type="scientific">Pigmentiphaga aceris</name>
    <dbReference type="NCBI Taxonomy" id="1940612"/>
    <lineage>
        <taxon>Bacteria</taxon>
        <taxon>Pseudomonadati</taxon>
        <taxon>Pseudomonadota</taxon>
        <taxon>Betaproteobacteria</taxon>
        <taxon>Burkholderiales</taxon>
        <taxon>Alcaligenaceae</taxon>
        <taxon>Pigmentiphaga</taxon>
    </lineage>
</organism>
<dbReference type="PANTHER" id="PTHR30537:SF5">
    <property type="entry name" value="HTH-TYPE TRANSCRIPTIONAL ACTIVATOR TTDR-RELATED"/>
    <property type="match status" value="1"/>
</dbReference>
<keyword evidence="2" id="KW-0805">Transcription regulation</keyword>
<dbReference type="Proteomes" id="UP000325161">
    <property type="component" value="Chromosome"/>
</dbReference>
<evidence type="ECO:0000256" key="2">
    <source>
        <dbReference type="ARBA" id="ARBA00023015"/>
    </source>
</evidence>
<dbReference type="KEGG" id="pacr:FXN63_10080"/>
<dbReference type="InterPro" id="IPR036390">
    <property type="entry name" value="WH_DNA-bd_sf"/>
</dbReference>
<accession>A0A5C0AVC7</accession>
<keyword evidence="3" id="KW-0238">DNA-binding</keyword>
<dbReference type="InterPro" id="IPR036388">
    <property type="entry name" value="WH-like_DNA-bd_sf"/>
</dbReference>
<keyword evidence="7" id="KW-1185">Reference proteome</keyword>